<comment type="caution">
    <text evidence="4">The sequence shown here is derived from an EMBL/GenBank/DDBJ whole genome shotgun (WGS) entry which is preliminary data.</text>
</comment>
<dbReference type="EMBL" id="AFNW01000290">
    <property type="protein sequence ID" value="EKJ71382.1"/>
    <property type="molecule type" value="Genomic_DNA"/>
</dbReference>
<evidence type="ECO:0008006" key="6">
    <source>
        <dbReference type="Google" id="ProtNLM"/>
    </source>
</evidence>
<dbReference type="HOGENOM" id="CLU_829101_0_0_1"/>
<evidence type="ECO:0000313" key="5">
    <source>
        <dbReference type="Proteomes" id="UP000007978"/>
    </source>
</evidence>
<dbReference type="KEGG" id="fpu:FPSE_08430"/>
<name>K3VC08_FUSPC</name>
<sequence length="335" mass="37764">MDAVCLLPPTEGDGGLAPWMDNWNPGDRIYYSFPMSHGAGILMDVVIPALYSLQCILGPPSVLLDLGLLEARADHANIDIWSMVPSLAVELGEHLDVLSKFKPSKFICASGGPVSPLIVSEVNKVVRVLKLTGTTEGLFIGSLWVPREDWHWFAFHPYSGFEFKEIHPGIFEQWIHRNEHWKLFQGIFHTFPDVDSVNLKYMYVRHPDNPNLWAFTSRSDDVVVLSNGYKISPLDTEALISTHHEIEGCLLIGSGKPQAGLLIELKDPSERNNELFDSIWAMVERANNSTFQKTRVQRDCIAFAEADKPFIPTNKRTVKLRATLELYTYMVVLSI</sequence>
<keyword evidence="1" id="KW-0596">Phosphopantetheine</keyword>
<accession>K3VC08</accession>
<evidence type="ECO:0000313" key="4">
    <source>
        <dbReference type="EMBL" id="EKJ71382.1"/>
    </source>
</evidence>
<dbReference type="eggNOG" id="ENOG502QRI9">
    <property type="taxonomic scope" value="Eukaryota"/>
</dbReference>
<reference evidence="4 5" key="1">
    <citation type="journal article" date="2012" name="PLoS Pathog.">
        <title>Comparative pathogenomics reveals horizontally acquired novel virulence genes in fungi infecting cereal hosts.</title>
        <authorList>
            <person name="Gardiner D.M."/>
            <person name="McDonald M.C."/>
            <person name="Covarelli L."/>
            <person name="Solomon P.S."/>
            <person name="Rusu A.G."/>
            <person name="Marshall M."/>
            <person name="Kazan K."/>
            <person name="Chakraborty S."/>
            <person name="McDonald B.A."/>
            <person name="Manners J.M."/>
        </authorList>
    </citation>
    <scope>NUCLEOTIDE SEQUENCE [LARGE SCALE GENOMIC DNA]</scope>
    <source>
        <strain evidence="4 5">CS3096</strain>
    </source>
</reference>
<organism evidence="4 5">
    <name type="scientific">Fusarium pseudograminearum (strain CS3096)</name>
    <name type="common">Wheat and barley crown-rot fungus</name>
    <dbReference type="NCBI Taxonomy" id="1028729"/>
    <lineage>
        <taxon>Eukaryota</taxon>
        <taxon>Fungi</taxon>
        <taxon>Dikarya</taxon>
        <taxon>Ascomycota</taxon>
        <taxon>Pezizomycotina</taxon>
        <taxon>Sordariomycetes</taxon>
        <taxon>Hypocreomycetidae</taxon>
        <taxon>Hypocreales</taxon>
        <taxon>Nectriaceae</taxon>
        <taxon>Fusarium</taxon>
    </lineage>
</organism>
<dbReference type="Gene3D" id="3.40.50.12780">
    <property type="entry name" value="N-terminal domain of ligase-like"/>
    <property type="match status" value="1"/>
</dbReference>
<proteinExistence type="predicted"/>
<keyword evidence="2" id="KW-0597">Phosphoprotein</keyword>
<dbReference type="GeneID" id="20367048"/>
<keyword evidence="5" id="KW-1185">Reference proteome</keyword>
<dbReference type="PANTHER" id="PTHR43439">
    <property type="entry name" value="PHENYLACETATE-COENZYME A LIGASE"/>
    <property type="match status" value="1"/>
</dbReference>
<dbReference type="RefSeq" id="XP_009259823.1">
    <property type="nucleotide sequence ID" value="XM_009261548.1"/>
</dbReference>
<dbReference type="Proteomes" id="UP000007978">
    <property type="component" value="Chromosome 2"/>
</dbReference>
<evidence type="ECO:0000256" key="2">
    <source>
        <dbReference type="ARBA" id="ARBA00022553"/>
    </source>
</evidence>
<gene>
    <name evidence="4" type="ORF">FPSE_08430</name>
</gene>
<dbReference type="AlphaFoldDB" id="K3VC08"/>
<evidence type="ECO:0000256" key="1">
    <source>
        <dbReference type="ARBA" id="ARBA00022450"/>
    </source>
</evidence>
<evidence type="ECO:0000256" key="3">
    <source>
        <dbReference type="ARBA" id="ARBA00022857"/>
    </source>
</evidence>
<keyword evidence="3" id="KW-0521">NADP</keyword>
<dbReference type="SUPFAM" id="SSF56801">
    <property type="entry name" value="Acetyl-CoA synthetase-like"/>
    <property type="match status" value="1"/>
</dbReference>
<dbReference type="InterPro" id="IPR051414">
    <property type="entry name" value="Adenylate-forming_Reductase"/>
</dbReference>
<dbReference type="OrthoDB" id="429813at2759"/>
<protein>
    <recommendedName>
        <fullName evidence="6">AMP-dependent synthetase/ligase domain-containing protein</fullName>
    </recommendedName>
</protein>
<dbReference type="Pfam" id="PF23562">
    <property type="entry name" value="AMP-binding_C_3"/>
    <property type="match status" value="1"/>
</dbReference>
<dbReference type="InterPro" id="IPR042099">
    <property type="entry name" value="ANL_N_sf"/>
</dbReference>
<dbReference type="PANTHER" id="PTHR43439:SF2">
    <property type="entry name" value="ENZYME, PUTATIVE (JCVI)-RELATED"/>
    <property type="match status" value="1"/>
</dbReference>